<protein>
    <submittedName>
        <fullName evidence="2">Uncharacterized protein</fullName>
    </submittedName>
</protein>
<organism evidence="2">
    <name type="scientific">Arundo donax</name>
    <name type="common">Giant reed</name>
    <name type="synonym">Donax arundinaceus</name>
    <dbReference type="NCBI Taxonomy" id="35708"/>
    <lineage>
        <taxon>Eukaryota</taxon>
        <taxon>Viridiplantae</taxon>
        <taxon>Streptophyta</taxon>
        <taxon>Embryophyta</taxon>
        <taxon>Tracheophyta</taxon>
        <taxon>Spermatophyta</taxon>
        <taxon>Magnoliopsida</taxon>
        <taxon>Liliopsida</taxon>
        <taxon>Poales</taxon>
        <taxon>Poaceae</taxon>
        <taxon>PACMAD clade</taxon>
        <taxon>Arundinoideae</taxon>
        <taxon>Arundineae</taxon>
        <taxon>Arundo</taxon>
    </lineage>
</organism>
<name>A0A0A8Y5Y7_ARUDO</name>
<accession>A0A0A8Y5Y7</accession>
<feature type="compositionally biased region" description="Basic residues" evidence="1">
    <location>
        <begin position="1"/>
        <end position="10"/>
    </location>
</feature>
<reference evidence="2" key="1">
    <citation type="submission" date="2014-09" db="EMBL/GenBank/DDBJ databases">
        <authorList>
            <person name="Magalhaes I.L.F."/>
            <person name="Oliveira U."/>
            <person name="Santos F.R."/>
            <person name="Vidigal T.H.D.A."/>
            <person name="Brescovit A.D."/>
            <person name="Santos A.J."/>
        </authorList>
    </citation>
    <scope>NUCLEOTIDE SEQUENCE</scope>
    <source>
        <tissue evidence="2">Shoot tissue taken approximately 20 cm above the soil surface</tissue>
    </source>
</reference>
<evidence type="ECO:0000256" key="1">
    <source>
        <dbReference type="SAM" id="MobiDB-lite"/>
    </source>
</evidence>
<proteinExistence type="predicted"/>
<feature type="region of interest" description="Disordered" evidence="1">
    <location>
        <begin position="1"/>
        <end position="28"/>
    </location>
</feature>
<dbReference type="AlphaFoldDB" id="A0A0A8Y5Y7"/>
<sequence length="28" mass="3119">MKSYCLHHKTKTPDTENSPLCKPPGSCD</sequence>
<evidence type="ECO:0000313" key="2">
    <source>
        <dbReference type="EMBL" id="JAD21451.1"/>
    </source>
</evidence>
<reference evidence="2" key="2">
    <citation type="journal article" date="2015" name="Data Brief">
        <title>Shoot transcriptome of the giant reed, Arundo donax.</title>
        <authorList>
            <person name="Barrero R.A."/>
            <person name="Guerrero F.D."/>
            <person name="Moolhuijzen P."/>
            <person name="Goolsby J.A."/>
            <person name="Tidwell J."/>
            <person name="Bellgard S.E."/>
            <person name="Bellgard M.I."/>
        </authorList>
    </citation>
    <scope>NUCLEOTIDE SEQUENCE</scope>
    <source>
        <tissue evidence="2">Shoot tissue taken approximately 20 cm above the soil surface</tissue>
    </source>
</reference>
<dbReference type="EMBL" id="GBRH01276444">
    <property type="protein sequence ID" value="JAD21451.1"/>
    <property type="molecule type" value="Transcribed_RNA"/>
</dbReference>